<dbReference type="GO" id="GO:0016491">
    <property type="term" value="F:oxidoreductase activity"/>
    <property type="evidence" value="ECO:0007669"/>
    <property type="project" value="UniProtKB-KW"/>
</dbReference>
<dbReference type="PRINTS" id="PR00081">
    <property type="entry name" value="GDHRDH"/>
</dbReference>
<keyword evidence="5" id="KW-1185">Reference proteome</keyword>
<dbReference type="PANTHER" id="PTHR24320">
    <property type="entry name" value="RETINOL DEHYDROGENASE"/>
    <property type="match status" value="1"/>
</dbReference>
<reference evidence="4" key="1">
    <citation type="journal article" date="2021" name="Nat. Commun.">
        <title>Genetic determinants of endophytism in the Arabidopsis root mycobiome.</title>
        <authorList>
            <person name="Mesny F."/>
            <person name="Miyauchi S."/>
            <person name="Thiergart T."/>
            <person name="Pickel B."/>
            <person name="Atanasova L."/>
            <person name="Karlsson M."/>
            <person name="Huettel B."/>
            <person name="Barry K.W."/>
            <person name="Haridas S."/>
            <person name="Chen C."/>
            <person name="Bauer D."/>
            <person name="Andreopoulos W."/>
            <person name="Pangilinan J."/>
            <person name="LaButti K."/>
            <person name="Riley R."/>
            <person name="Lipzen A."/>
            <person name="Clum A."/>
            <person name="Drula E."/>
            <person name="Henrissat B."/>
            <person name="Kohler A."/>
            <person name="Grigoriev I.V."/>
            <person name="Martin F.M."/>
            <person name="Hacquard S."/>
        </authorList>
    </citation>
    <scope>NUCLEOTIDE SEQUENCE</scope>
    <source>
        <strain evidence="4">MPI-CAGE-AT-0147</strain>
    </source>
</reference>
<gene>
    <name evidence="4" type="ORF">EDB81DRAFT_868422</name>
</gene>
<evidence type="ECO:0000256" key="2">
    <source>
        <dbReference type="ARBA" id="ARBA00022857"/>
    </source>
</evidence>
<sequence>MILIAGGNIGLGRESALPLSKHKPSEIWLAARDSRKADTTIADIRRGRPNVSAHFMELDLGSFDSIKNAARTFLAHASCLDILILNAGIMDVLYGLTKEGYEMHFGVNHVRVIFLSSMAHRYTVSNGIDFDIVKTQGDKLANVVYARELAKRFPQFKTVSVHPGVVKTDLHNSLGKTVLLRLFQAFTVQFIGLAPREGAKNQLWAANSKEVLSGEKQFSKSEELGKKLWNWMEKELQVHNP</sequence>
<dbReference type="OrthoDB" id="191139at2759"/>
<evidence type="ECO:0000313" key="5">
    <source>
        <dbReference type="Proteomes" id="UP000738349"/>
    </source>
</evidence>
<dbReference type="Proteomes" id="UP000738349">
    <property type="component" value="Unassembled WGS sequence"/>
</dbReference>
<dbReference type="EMBL" id="JAGMUV010000006">
    <property type="protein sequence ID" value="KAH7153334.1"/>
    <property type="molecule type" value="Genomic_DNA"/>
</dbReference>
<keyword evidence="3" id="KW-0560">Oxidoreductase</keyword>
<accession>A0A9P9F5I5</accession>
<protein>
    <submittedName>
        <fullName evidence="4">Uncharacterized protein</fullName>
    </submittedName>
</protein>
<comment type="caution">
    <text evidence="4">The sequence shown here is derived from an EMBL/GenBank/DDBJ whole genome shotgun (WGS) entry which is preliminary data.</text>
</comment>
<dbReference type="InterPro" id="IPR036291">
    <property type="entry name" value="NAD(P)-bd_dom_sf"/>
</dbReference>
<keyword evidence="2" id="KW-0521">NADP</keyword>
<dbReference type="InterPro" id="IPR002347">
    <property type="entry name" value="SDR_fam"/>
</dbReference>
<proteinExistence type="inferred from homology"/>
<name>A0A9P9F5I5_9HYPO</name>
<dbReference type="PANTHER" id="PTHR24320:SF282">
    <property type="entry name" value="WW DOMAIN-CONTAINING OXIDOREDUCTASE"/>
    <property type="match status" value="1"/>
</dbReference>
<evidence type="ECO:0000256" key="3">
    <source>
        <dbReference type="ARBA" id="ARBA00023002"/>
    </source>
</evidence>
<dbReference type="Gene3D" id="3.40.50.720">
    <property type="entry name" value="NAD(P)-binding Rossmann-like Domain"/>
    <property type="match status" value="1"/>
</dbReference>
<organism evidence="4 5">
    <name type="scientific">Dactylonectria macrodidyma</name>
    <dbReference type="NCBI Taxonomy" id="307937"/>
    <lineage>
        <taxon>Eukaryota</taxon>
        <taxon>Fungi</taxon>
        <taxon>Dikarya</taxon>
        <taxon>Ascomycota</taxon>
        <taxon>Pezizomycotina</taxon>
        <taxon>Sordariomycetes</taxon>
        <taxon>Hypocreomycetidae</taxon>
        <taxon>Hypocreales</taxon>
        <taxon>Nectriaceae</taxon>
        <taxon>Dactylonectria</taxon>
    </lineage>
</organism>
<evidence type="ECO:0000313" key="4">
    <source>
        <dbReference type="EMBL" id="KAH7153334.1"/>
    </source>
</evidence>
<dbReference type="SUPFAM" id="SSF51735">
    <property type="entry name" value="NAD(P)-binding Rossmann-fold domains"/>
    <property type="match status" value="1"/>
</dbReference>
<dbReference type="AlphaFoldDB" id="A0A9P9F5I5"/>
<comment type="similarity">
    <text evidence="1">Belongs to the short-chain dehydrogenases/reductases (SDR) family.</text>
</comment>
<dbReference type="Pfam" id="PF00106">
    <property type="entry name" value="adh_short"/>
    <property type="match status" value="1"/>
</dbReference>
<evidence type="ECO:0000256" key="1">
    <source>
        <dbReference type="ARBA" id="ARBA00006484"/>
    </source>
</evidence>